<feature type="transmembrane region" description="Helical" evidence="6">
    <location>
        <begin position="140"/>
        <end position="161"/>
    </location>
</feature>
<name>A0A5R9JAP9_9PROT</name>
<evidence type="ECO:0000256" key="3">
    <source>
        <dbReference type="ARBA" id="ARBA00022692"/>
    </source>
</evidence>
<keyword evidence="8" id="KW-1185">Reference proteome</keyword>
<feature type="transmembrane region" description="Helical" evidence="6">
    <location>
        <begin position="66"/>
        <end position="85"/>
    </location>
</feature>
<evidence type="ECO:0000256" key="6">
    <source>
        <dbReference type="SAM" id="Phobius"/>
    </source>
</evidence>
<keyword evidence="5 6" id="KW-0472">Membrane</keyword>
<reference evidence="7 8" key="1">
    <citation type="submission" date="2019-05" db="EMBL/GenBank/DDBJ databases">
        <authorList>
            <person name="Pankratov T."/>
            <person name="Grouzdev D."/>
        </authorList>
    </citation>
    <scope>NUCLEOTIDE SEQUENCE [LARGE SCALE GENOMIC DNA]</scope>
    <source>
        <strain evidence="7 8">KEBCLARHB70R</strain>
    </source>
</reference>
<dbReference type="PANTHER" id="PTHR30238:SF4">
    <property type="entry name" value="SLL1022 PROTEIN"/>
    <property type="match status" value="1"/>
</dbReference>
<dbReference type="Pfam" id="PF03741">
    <property type="entry name" value="TerC"/>
    <property type="match status" value="1"/>
</dbReference>
<comment type="caution">
    <text evidence="7">The sequence shown here is derived from an EMBL/GenBank/DDBJ whole genome shotgun (WGS) entry which is preliminary data.</text>
</comment>
<comment type="subcellular location">
    <subcellularLocation>
        <location evidence="1">Membrane</location>
        <topology evidence="1">Multi-pass membrane protein</topology>
    </subcellularLocation>
</comment>
<dbReference type="PANTHER" id="PTHR30238">
    <property type="entry name" value="MEMBRANE BOUND PREDICTED REDOX MODULATOR"/>
    <property type="match status" value="1"/>
</dbReference>
<dbReference type="InterPro" id="IPR022301">
    <property type="entry name" value="Integral_membrane_YjbE"/>
</dbReference>
<feature type="transmembrane region" description="Helical" evidence="6">
    <location>
        <begin position="40"/>
        <end position="60"/>
    </location>
</feature>
<dbReference type="Proteomes" id="UP000305654">
    <property type="component" value="Unassembled WGS sequence"/>
</dbReference>
<dbReference type="EMBL" id="VCDI01000001">
    <property type="protein sequence ID" value="TLU74680.1"/>
    <property type="molecule type" value="Genomic_DNA"/>
</dbReference>
<feature type="transmembrane region" description="Helical" evidence="6">
    <location>
        <begin position="12"/>
        <end position="33"/>
    </location>
</feature>
<evidence type="ECO:0000313" key="8">
    <source>
        <dbReference type="Proteomes" id="UP000305654"/>
    </source>
</evidence>
<evidence type="ECO:0000256" key="1">
    <source>
        <dbReference type="ARBA" id="ARBA00004141"/>
    </source>
</evidence>
<keyword evidence="4 6" id="KW-1133">Transmembrane helix</keyword>
<evidence type="ECO:0000256" key="5">
    <source>
        <dbReference type="ARBA" id="ARBA00023136"/>
    </source>
</evidence>
<dbReference type="AlphaFoldDB" id="A0A5R9JAP9"/>
<dbReference type="InterPro" id="IPR005496">
    <property type="entry name" value="Integral_membrane_TerC"/>
</dbReference>
<evidence type="ECO:0000256" key="2">
    <source>
        <dbReference type="ARBA" id="ARBA00007511"/>
    </source>
</evidence>
<evidence type="ECO:0000313" key="7">
    <source>
        <dbReference type="EMBL" id="TLU74680.1"/>
    </source>
</evidence>
<sequence>MVTDLLILTQVLLIDVTLAGDNAVVVALAVLGLPARERRLAILFGIAAATIIRILFALLALRLLQIIGLTLAGGLLLLWVCWRMMREFSGQARLPAGEAAVGVPARPGHLRRVVLRIVLADLSMSLDNVLAVAGAAKQHAWILVTGLAVSVLLMGAAASLVARLLERYRWIAWIGLLIVLAVAIELIIKGSGEVLRDVPLLRDVPRLRHLMHHAE</sequence>
<feature type="transmembrane region" description="Helical" evidence="6">
    <location>
        <begin position="168"/>
        <end position="188"/>
    </location>
</feature>
<proteinExistence type="inferred from homology"/>
<dbReference type="RefSeq" id="WP_138324929.1">
    <property type="nucleotide sequence ID" value="NZ_VCDI01000001.1"/>
</dbReference>
<feature type="transmembrane region" description="Helical" evidence="6">
    <location>
        <begin position="113"/>
        <end position="134"/>
    </location>
</feature>
<gene>
    <name evidence="7" type="ORF">FE263_03685</name>
</gene>
<dbReference type="OrthoDB" id="9807970at2"/>
<evidence type="ECO:0000256" key="4">
    <source>
        <dbReference type="ARBA" id="ARBA00022989"/>
    </source>
</evidence>
<accession>A0A5R9JAP9</accession>
<dbReference type="NCBIfam" id="TIGR03717">
    <property type="entry name" value="R_switched_YjbE"/>
    <property type="match status" value="1"/>
</dbReference>
<organism evidence="7 8">
    <name type="scientific">Lichenicoccus roseus</name>
    <dbReference type="NCBI Taxonomy" id="2683649"/>
    <lineage>
        <taxon>Bacteria</taxon>
        <taxon>Pseudomonadati</taxon>
        <taxon>Pseudomonadota</taxon>
        <taxon>Alphaproteobacteria</taxon>
        <taxon>Acetobacterales</taxon>
        <taxon>Acetobacteraceae</taxon>
        <taxon>Lichenicoccus</taxon>
    </lineage>
</organism>
<keyword evidence="3 6" id="KW-0812">Transmembrane</keyword>
<comment type="similarity">
    <text evidence="2">Belongs to the TerC family.</text>
</comment>
<dbReference type="GO" id="GO:0016020">
    <property type="term" value="C:membrane"/>
    <property type="evidence" value="ECO:0007669"/>
    <property type="project" value="UniProtKB-SubCell"/>
</dbReference>
<protein>
    <submittedName>
        <fullName evidence="7">YjbE family putative metal transport protein</fullName>
    </submittedName>
</protein>